<evidence type="ECO:0000313" key="2">
    <source>
        <dbReference type="EMBL" id="RKP27060.1"/>
    </source>
</evidence>
<reference evidence="3" key="1">
    <citation type="journal article" date="2018" name="Nat. Microbiol.">
        <title>Leveraging single-cell genomics to expand the fungal tree of life.</title>
        <authorList>
            <person name="Ahrendt S.R."/>
            <person name="Quandt C.A."/>
            <person name="Ciobanu D."/>
            <person name="Clum A."/>
            <person name="Salamov A."/>
            <person name="Andreopoulos B."/>
            <person name="Cheng J.F."/>
            <person name="Woyke T."/>
            <person name="Pelin A."/>
            <person name="Henrissat B."/>
            <person name="Reynolds N.K."/>
            <person name="Benny G.L."/>
            <person name="Smith M.E."/>
            <person name="James T.Y."/>
            <person name="Grigoriev I.V."/>
        </authorList>
    </citation>
    <scope>NUCLEOTIDE SEQUENCE [LARGE SCALE GENOMIC DNA]</scope>
    <source>
        <strain evidence="3">Benny S71-1</strain>
    </source>
</reference>
<dbReference type="InterPro" id="IPR011037">
    <property type="entry name" value="Pyrv_Knase-like_insert_dom_sf"/>
</dbReference>
<dbReference type="PROSITE" id="PS51340">
    <property type="entry name" value="MOSC"/>
    <property type="match status" value="1"/>
</dbReference>
<dbReference type="EMBL" id="KZ989278">
    <property type="protein sequence ID" value="RKP27060.1"/>
    <property type="molecule type" value="Genomic_DNA"/>
</dbReference>
<dbReference type="Pfam" id="PF03473">
    <property type="entry name" value="MOSC"/>
    <property type="match status" value="1"/>
</dbReference>
<protein>
    <submittedName>
        <fullName evidence="2">MOSC domain-containing protein</fullName>
    </submittedName>
</protein>
<dbReference type="PANTHER" id="PTHR14237">
    <property type="entry name" value="MOLYBDOPTERIN COFACTOR SULFURASE MOSC"/>
    <property type="match status" value="1"/>
</dbReference>
<proteinExistence type="predicted"/>
<dbReference type="GO" id="GO:0030170">
    <property type="term" value="F:pyridoxal phosphate binding"/>
    <property type="evidence" value="ECO:0007669"/>
    <property type="project" value="InterPro"/>
</dbReference>
<dbReference type="Proteomes" id="UP000278143">
    <property type="component" value="Unassembled WGS sequence"/>
</dbReference>
<keyword evidence="3" id="KW-1185">Reference proteome</keyword>
<dbReference type="SUPFAM" id="SSF50800">
    <property type="entry name" value="PK beta-barrel domain-like"/>
    <property type="match status" value="1"/>
</dbReference>
<organism evidence="2 3">
    <name type="scientific">Syncephalis pseudoplumigaleata</name>
    <dbReference type="NCBI Taxonomy" id="1712513"/>
    <lineage>
        <taxon>Eukaryota</taxon>
        <taxon>Fungi</taxon>
        <taxon>Fungi incertae sedis</taxon>
        <taxon>Zoopagomycota</taxon>
        <taxon>Zoopagomycotina</taxon>
        <taxon>Zoopagomycetes</taxon>
        <taxon>Zoopagales</taxon>
        <taxon>Piptocephalidaceae</taxon>
        <taxon>Syncephalis</taxon>
    </lineage>
</organism>
<dbReference type="GO" id="GO:0003824">
    <property type="term" value="F:catalytic activity"/>
    <property type="evidence" value="ECO:0007669"/>
    <property type="project" value="InterPro"/>
</dbReference>
<evidence type="ECO:0000313" key="3">
    <source>
        <dbReference type="Proteomes" id="UP000278143"/>
    </source>
</evidence>
<dbReference type="GO" id="GO:0030151">
    <property type="term" value="F:molybdenum ion binding"/>
    <property type="evidence" value="ECO:0007669"/>
    <property type="project" value="InterPro"/>
</dbReference>
<dbReference type="AlphaFoldDB" id="A0A4P9Z5Z9"/>
<accession>A0A4P9Z5Z9</accession>
<dbReference type="InterPro" id="IPR005302">
    <property type="entry name" value="MoCF_Sase_C"/>
</dbReference>
<dbReference type="OrthoDB" id="17255at2759"/>
<feature type="domain" description="MOSC" evidence="1">
    <location>
        <begin position="1"/>
        <end position="117"/>
    </location>
</feature>
<dbReference type="PANTHER" id="PTHR14237:SF19">
    <property type="entry name" value="MITOCHONDRIAL AMIDOXIME REDUCING COMPONENT 1"/>
    <property type="match status" value="1"/>
</dbReference>
<sequence>TAFADVFPCLLISEASLDDLNARLEQPVDMRRFRPNVVVAGSHEPYAEDGWIGSYLYAKDGTAGLYVANRCVRCVMPNVDPDQGAPLGLEPLRTLQSYRRVDPASKYKACFGVNLIP</sequence>
<feature type="non-terminal residue" evidence="2">
    <location>
        <position position="1"/>
    </location>
</feature>
<evidence type="ECO:0000259" key="1">
    <source>
        <dbReference type="PROSITE" id="PS51340"/>
    </source>
</evidence>
<gene>
    <name evidence="2" type="ORF">SYNPS1DRAFT_2167</name>
</gene>
<name>A0A4P9Z5Z9_9FUNG</name>
<feature type="non-terminal residue" evidence="2">
    <location>
        <position position="117"/>
    </location>
</feature>